<dbReference type="AlphaFoldDB" id="D7MPH8"/>
<proteinExistence type="predicted"/>
<dbReference type="KEGG" id="aly:9301847"/>
<accession>D7MPH8</accession>
<evidence type="ECO:0000313" key="1">
    <source>
        <dbReference type="EMBL" id="EFH40285.1"/>
    </source>
</evidence>
<dbReference type="Gramene" id="scaffold_801404.1">
    <property type="protein sequence ID" value="scaffold_801404.1"/>
    <property type="gene ID" value="scaffold_801404.1"/>
</dbReference>
<protein>
    <submittedName>
        <fullName evidence="1">Uncharacterized protein</fullName>
    </submittedName>
</protein>
<dbReference type="HOGENOM" id="CLU_1724801_0_0_1"/>
<evidence type="ECO:0000313" key="2">
    <source>
        <dbReference type="Proteomes" id="UP000008694"/>
    </source>
</evidence>
<keyword evidence="2" id="KW-1185">Reference proteome</keyword>
<dbReference type="OrthoDB" id="1113736at2759"/>
<organism evidence="2">
    <name type="scientific">Arabidopsis lyrata subsp. lyrata</name>
    <name type="common">Lyre-leaved rock-cress</name>
    <dbReference type="NCBI Taxonomy" id="81972"/>
    <lineage>
        <taxon>Eukaryota</taxon>
        <taxon>Viridiplantae</taxon>
        <taxon>Streptophyta</taxon>
        <taxon>Embryophyta</taxon>
        <taxon>Tracheophyta</taxon>
        <taxon>Spermatophyta</taxon>
        <taxon>Magnoliopsida</taxon>
        <taxon>eudicotyledons</taxon>
        <taxon>Gunneridae</taxon>
        <taxon>Pentapetalae</taxon>
        <taxon>rosids</taxon>
        <taxon>malvids</taxon>
        <taxon>Brassicales</taxon>
        <taxon>Brassicaceae</taxon>
        <taxon>Camelineae</taxon>
        <taxon>Arabidopsis</taxon>
    </lineage>
</organism>
<dbReference type="EMBL" id="GL348720">
    <property type="protein sequence ID" value="EFH40285.1"/>
    <property type="molecule type" value="Genomic_DNA"/>
</dbReference>
<reference evidence="2" key="1">
    <citation type="journal article" date="2011" name="Nat. Genet.">
        <title>The Arabidopsis lyrata genome sequence and the basis of rapid genome size change.</title>
        <authorList>
            <person name="Hu T.T."/>
            <person name="Pattyn P."/>
            <person name="Bakker E.G."/>
            <person name="Cao J."/>
            <person name="Cheng J.-F."/>
            <person name="Clark R.M."/>
            <person name="Fahlgren N."/>
            <person name="Fawcett J.A."/>
            <person name="Grimwood J."/>
            <person name="Gundlach H."/>
            <person name="Haberer G."/>
            <person name="Hollister J.D."/>
            <person name="Ossowski S."/>
            <person name="Ottilar R.P."/>
            <person name="Salamov A.A."/>
            <person name="Schneeberger K."/>
            <person name="Spannagl M."/>
            <person name="Wang X."/>
            <person name="Yang L."/>
            <person name="Nasrallah M.E."/>
            <person name="Bergelson J."/>
            <person name="Carrington J.C."/>
            <person name="Gaut B.S."/>
            <person name="Schmutz J."/>
            <person name="Mayer K.F.X."/>
            <person name="Van de Peer Y."/>
            <person name="Grigoriev I.V."/>
            <person name="Nordborg M."/>
            <person name="Weigel D."/>
            <person name="Guo Y.-L."/>
        </authorList>
    </citation>
    <scope>NUCLEOTIDE SEQUENCE [LARGE SCALE GENOMIC DNA]</scope>
    <source>
        <strain evidence="2">cv. MN47</strain>
    </source>
</reference>
<gene>
    <name evidence="1" type="ORF">ARALYDRAFT_918004</name>
</gene>
<name>D7MPH8_ARALL</name>
<sequence length="152" mass="17020">MKSFFGVARLAISSLTGMGWSFIISSEVLLLDGSILSRKDWCFEDIQSHLASKKLSLRQCFIIVLVADSLALKKAFLDACFASLKQILFPKFPLVWSPMDDQDLSVLQGSSSRLIVSSTFVEEFITVQVIIHVVNQEDIEIVLVCWSLIFSL</sequence>
<dbReference type="Proteomes" id="UP000008694">
    <property type="component" value="Unassembled WGS sequence"/>
</dbReference>